<dbReference type="Gene3D" id="3.60.60.10">
    <property type="entry name" value="Penicillin V Acylase, Chain A"/>
    <property type="match status" value="1"/>
</dbReference>
<feature type="signal peptide" evidence="1">
    <location>
        <begin position="1"/>
        <end position="19"/>
    </location>
</feature>
<dbReference type="Pfam" id="PF15508">
    <property type="entry name" value="NAAA-beta"/>
    <property type="match status" value="1"/>
</dbReference>
<gene>
    <name evidence="3" type="ORF">MSPICULIGERA_LOCUS637</name>
</gene>
<organism evidence="3 4">
    <name type="scientific">Mesorhabditis spiculigera</name>
    <dbReference type="NCBI Taxonomy" id="96644"/>
    <lineage>
        <taxon>Eukaryota</taxon>
        <taxon>Metazoa</taxon>
        <taxon>Ecdysozoa</taxon>
        <taxon>Nematoda</taxon>
        <taxon>Chromadorea</taxon>
        <taxon>Rhabditida</taxon>
        <taxon>Rhabditina</taxon>
        <taxon>Rhabditomorpha</taxon>
        <taxon>Rhabditoidea</taxon>
        <taxon>Rhabditidae</taxon>
        <taxon>Mesorhabditinae</taxon>
        <taxon>Mesorhabditis</taxon>
    </lineage>
</organism>
<evidence type="ECO:0000313" key="3">
    <source>
        <dbReference type="EMBL" id="CAJ0557889.1"/>
    </source>
</evidence>
<dbReference type="EMBL" id="CATQJA010000147">
    <property type="protein sequence ID" value="CAJ0557889.1"/>
    <property type="molecule type" value="Genomic_DNA"/>
</dbReference>
<dbReference type="PANTHER" id="PTHR28583:SF3">
    <property type="entry name" value="ACID CERAMIDASE-RELATED"/>
    <property type="match status" value="1"/>
</dbReference>
<feature type="non-terminal residue" evidence="3">
    <location>
        <position position="1"/>
    </location>
</feature>
<evidence type="ECO:0000256" key="1">
    <source>
        <dbReference type="SAM" id="SignalP"/>
    </source>
</evidence>
<reference evidence="3" key="1">
    <citation type="submission" date="2023-06" db="EMBL/GenBank/DDBJ databases">
        <authorList>
            <person name="Delattre M."/>
        </authorList>
    </citation>
    <scope>NUCLEOTIDE SEQUENCE</scope>
    <source>
        <strain evidence="3">AF72</strain>
    </source>
</reference>
<dbReference type="AlphaFoldDB" id="A0AA36FPE2"/>
<dbReference type="Gene3D" id="1.10.10.2120">
    <property type="match status" value="1"/>
</dbReference>
<dbReference type="InterPro" id="IPR029130">
    <property type="entry name" value="Acid_ceramidase_N"/>
</dbReference>
<dbReference type="PANTHER" id="PTHR28583">
    <property type="entry name" value="ACID AMIDASE"/>
    <property type="match status" value="1"/>
</dbReference>
<name>A0AA36FPE2_9BILA</name>
<keyword evidence="4" id="KW-1185">Reference proteome</keyword>
<evidence type="ECO:0000259" key="2">
    <source>
        <dbReference type="Pfam" id="PF15508"/>
    </source>
</evidence>
<comment type="caution">
    <text evidence="3">The sequence shown here is derived from an EMBL/GenBank/DDBJ whole genome shotgun (WGS) entry which is preliminary data.</text>
</comment>
<sequence>MGRPLLVFVFVALLAAVAAKKAVKPPPAPYAPECRIDEPDLFKEADPSQVPWFTIDLDAPAKTRYAQIARVYKDQIPPVLDVLRQMVAMIVGDLPLFEVLESFFRDAFEGGRYPQPYRDEIQGIADASGVPVEQIAMMNVFYELSRYCTSIVAEDATGGMWHGRNLDFGQLFIWDVKDQSWGLTEALKKVTINLNFIKNGKLMYKGTTFAGHTGIIT</sequence>
<feature type="chain" id="PRO_5041428662" description="Acid ceramidase N-terminal domain-containing protein" evidence="1">
    <location>
        <begin position="20"/>
        <end position="217"/>
    </location>
</feature>
<proteinExistence type="predicted"/>
<feature type="domain" description="Acid ceramidase N-terminal" evidence="2">
    <location>
        <begin position="49"/>
        <end position="107"/>
    </location>
</feature>
<dbReference type="GO" id="GO:0017040">
    <property type="term" value="F:N-acylsphingosine amidohydrolase activity"/>
    <property type="evidence" value="ECO:0007669"/>
    <property type="project" value="TreeGrafter"/>
</dbReference>
<evidence type="ECO:0000313" key="4">
    <source>
        <dbReference type="Proteomes" id="UP001177023"/>
    </source>
</evidence>
<accession>A0AA36FPE2</accession>
<keyword evidence="1" id="KW-0732">Signal</keyword>
<protein>
    <recommendedName>
        <fullName evidence="2">Acid ceramidase N-terminal domain-containing protein</fullName>
    </recommendedName>
</protein>
<dbReference type="Proteomes" id="UP001177023">
    <property type="component" value="Unassembled WGS sequence"/>
</dbReference>